<keyword evidence="8" id="KW-0378">Hydrolase</keyword>
<dbReference type="AlphaFoldDB" id="A0A7J7Y9K0"/>
<dbReference type="InterPro" id="IPR033308">
    <property type="entry name" value="PGAP5/Cdc1/Ted1"/>
</dbReference>
<dbReference type="Pfam" id="PF00149">
    <property type="entry name" value="Metallophos"/>
    <property type="match status" value="1"/>
</dbReference>
<evidence type="ECO:0000256" key="11">
    <source>
        <dbReference type="ARBA" id="ARBA00023136"/>
    </source>
</evidence>
<sequence length="333" mass="38453">MAALRFGFGRLNSHLWKRRSFLLLKLTAFVCSVLLFCEFFIYYLVILRCNWPEVKTAARDREPGTLKPVLNAMFLADTHLLGEIRGHWLDKLRREWQMERAFQTALWLLQPEVVFILGDIFDEGKWSSPQAWADDVERFQKMFRHPGHVQLKVVVGNHDIGFHYQMSRYRIKRFEKVFNPERLFSWKGINFVMVNSVALEGDGCSICSEAEAELVDISRRLNCSRELLWWLQPRLVLSGHTHSGCEVLHGARVPEVSVPSFSWRNRNDPSFIVGSLTPTEYALAKCYLPLEDTVLITYCAAAGFLVVLVLVHLGLVASPVLFGYKLLRKFKTM</sequence>
<keyword evidence="9" id="KW-0813">Transport</keyword>
<organism evidence="18 19">
    <name type="scientific">Pipistrellus kuhlii</name>
    <name type="common">Kuhl's pipistrelle</name>
    <dbReference type="NCBI Taxonomy" id="59472"/>
    <lineage>
        <taxon>Eukaryota</taxon>
        <taxon>Metazoa</taxon>
        <taxon>Chordata</taxon>
        <taxon>Craniata</taxon>
        <taxon>Vertebrata</taxon>
        <taxon>Euteleostomi</taxon>
        <taxon>Mammalia</taxon>
        <taxon>Eutheria</taxon>
        <taxon>Laurasiatheria</taxon>
        <taxon>Chiroptera</taxon>
        <taxon>Yangochiroptera</taxon>
        <taxon>Vespertilionidae</taxon>
        <taxon>Pipistrellus</taxon>
    </lineage>
</organism>
<evidence type="ECO:0000256" key="13">
    <source>
        <dbReference type="ARBA" id="ARBA00032172"/>
    </source>
</evidence>
<evidence type="ECO:0000313" key="18">
    <source>
        <dbReference type="EMBL" id="KAF6358627.1"/>
    </source>
</evidence>
<dbReference type="EMBL" id="JACAGB010000006">
    <property type="protein sequence ID" value="KAF6358627.1"/>
    <property type="molecule type" value="Genomic_DNA"/>
</dbReference>
<keyword evidence="10 16" id="KW-1133">Transmembrane helix</keyword>
<dbReference type="SUPFAM" id="SSF56300">
    <property type="entry name" value="Metallo-dependent phosphatases"/>
    <property type="match status" value="1"/>
</dbReference>
<comment type="function">
    <text evidence="14">Metallophosphoesterase that catalyzes the removal of a side-chain ethanolamine-phosphate (EtNP) from the second mannose of the GPI-anchor protein intermediate. Participates in the glycan remodeling steps of GPI-anchor maturation to allow an efficient transport of GPI-anchor proteins from the endoplasmic reticulum to the Golgi.</text>
</comment>
<feature type="domain" description="Calcineurin-like phosphoesterase" evidence="17">
    <location>
        <begin position="73"/>
        <end position="273"/>
    </location>
</feature>
<dbReference type="Gene3D" id="3.60.21.10">
    <property type="match status" value="1"/>
</dbReference>
<reference evidence="18 19" key="1">
    <citation type="journal article" date="2020" name="Nature">
        <title>Six reference-quality genomes reveal evolution of bat adaptations.</title>
        <authorList>
            <person name="Jebb D."/>
            <person name="Huang Z."/>
            <person name="Pippel M."/>
            <person name="Hughes G.M."/>
            <person name="Lavrichenko K."/>
            <person name="Devanna P."/>
            <person name="Winkler S."/>
            <person name="Jermiin L.S."/>
            <person name="Skirmuntt E.C."/>
            <person name="Katzourakis A."/>
            <person name="Burkitt-Gray L."/>
            <person name="Ray D.A."/>
            <person name="Sullivan K.A.M."/>
            <person name="Roscito J.G."/>
            <person name="Kirilenko B.M."/>
            <person name="Davalos L.M."/>
            <person name="Corthals A.P."/>
            <person name="Power M.L."/>
            <person name="Jones G."/>
            <person name="Ransome R.D."/>
            <person name="Dechmann D.K.N."/>
            <person name="Locatelli A.G."/>
            <person name="Puechmaille S.J."/>
            <person name="Fedrigo O."/>
            <person name="Jarvis E.D."/>
            <person name="Hiller M."/>
            <person name="Vernes S.C."/>
            <person name="Myers E.W."/>
            <person name="Teeling E.C."/>
        </authorList>
    </citation>
    <scope>NUCLEOTIDE SEQUENCE [LARGE SCALE GENOMIC DNA]</scope>
    <source>
        <strain evidence="18">MPipKuh1</strain>
        <tissue evidence="18">Flight muscle</tissue>
    </source>
</reference>
<dbReference type="CDD" id="cd08165">
    <property type="entry name" value="MPP_MPPE1"/>
    <property type="match status" value="1"/>
</dbReference>
<dbReference type="GO" id="GO:0046872">
    <property type="term" value="F:metal ion binding"/>
    <property type="evidence" value="ECO:0007669"/>
    <property type="project" value="UniProtKB-KW"/>
</dbReference>
<dbReference type="GO" id="GO:0008081">
    <property type="term" value="F:phosphoric diester hydrolase activity"/>
    <property type="evidence" value="ECO:0007669"/>
    <property type="project" value="InterPro"/>
</dbReference>
<dbReference type="GO" id="GO:0033116">
    <property type="term" value="C:endoplasmic reticulum-Golgi intermediate compartment membrane"/>
    <property type="evidence" value="ECO:0007669"/>
    <property type="project" value="UniProtKB-SubCell"/>
</dbReference>
<name>A0A7J7Y9K0_PIPKU</name>
<dbReference type="PANTHER" id="PTHR13315:SF0">
    <property type="entry name" value="METALLOPHOSPHOESTERASE 1"/>
    <property type="match status" value="1"/>
</dbReference>
<dbReference type="GO" id="GO:0006506">
    <property type="term" value="P:GPI anchor biosynthetic process"/>
    <property type="evidence" value="ECO:0007669"/>
    <property type="project" value="UniProtKB-KW"/>
</dbReference>
<evidence type="ECO:0000256" key="5">
    <source>
        <dbReference type="ARBA" id="ARBA00022502"/>
    </source>
</evidence>
<comment type="similarity">
    <text evidence="3">Belongs to the metallophosphoesterase superfamily. MPPE1 family.</text>
</comment>
<evidence type="ECO:0000256" key="8">
    <source>
        <dbReference type="ARBA" id="ARBA00022801"/>
    </source>
</evidence>
<dbReference type="Proteomes" id="UP000558488">
    <property type="component" value="Unassembled WGS sequence"/>
</dbReference>
<evidence type="ECO:0000256" key="7">
    <source>
        <dbReference type="ARBA" id="ARBA00022723"/>
    </source>
</evidence>
<comment type="subcellular location">
    <subcellularLocation>
        <location evidence="2">Endoplasmic reticulum-Golgi intermediate compartment membrane</location>
        <topology evidence="2">Multi-pass membrane protein</topology>
    </subcellularLocation>
</comment>
<protein>
    <recommendedName>
        <fullName evidence="4">Metallophosphoesterase 1</fullName>
    </recommendedName>
    <alternativeName>
        <fullName evidence="13">Post-GPI attachment to proteins factor 5</fullName>
    </alternativeName>
</protein>
<dbReference type="InterPro" id="IPR029052">
    <property type="entry name" value="Metallo-depent_PP-like"/>
</dbReference>
<evidence type="ECO:0000256" key="10">
    <source>
        <dbReference type="ARBA" id="ARBA00022989"/>
    </source>
</evidence>
<dbReference type="InterPro" id="IPR039541">
    <property type="entry name" value="MPP_MPPE1"/>
</dbReference>
<feature type="transmembrane region" description="Helical" evidence="16">
    <location>
        <begin position="21"/>
        <end position="45"/>
    </location>
</feature>
<evidence type="ECO:0000256" key="6">
    <source>
        <dbReference type="ARBA" id="ARBA00022692"/>
    </source>
</evidence>
<evidence type="ECO:0000256" key="14">
    <source>
        <dbReference type="ARBA" id="ARBA00093373"/>
    </source>
</evidence>
<dbReference type="GO" id="GO:0006888">
    <property type="term" value="P:endoplasmic reticulum to Golgi vesicle-mediated transport"/>
    <property type="evidence" value="ECO:0007669"/>
    <property type="project" value="InterPro"/>
</dbReference>
<proteinExistence type="inferred from homology"/>
<evidence type="ECO:0000256" key="3">
    <source>
        <dbReference type="ARBA" id="ARBA00008895"/>
    </source>
</evidence>
<evidence type="ECO:0000256" key="12">
    <source>
        <dbReference type="ARBA" id="ARBA00023211"/>
    </source>
</evidence>
<evidence type="ECO:0000259" key="17">
    <source>
        <dbReference type="Pfam" id="PF00149"/>
    </source>
</evidence>
<evidence type="ECO:0000256" key="15">
    <source>
        <dbReference type="ARBA" id="ARBA00093587"/>
    </source>
</evidence>
<comment type="caution">
    <text evidence="18">The sequence shown here is derived from an EMBL/GenBank/DDBJ whole genome shotgun (WGS) entry which is preliminary data.</text>
</comment>
<evidence type="ECO:0000256" key="9">
    <source>
        <dbReference type="ARBA" id="ARBA00022892"/>
    </source>
</evidence>
<keyword evidence="6 16" id="KW-0812">Transmembrane</keyword>
<comment type="subunit">
    <text evidence="15">Interacts with GPI-anchor proteins (via the GPI portion). Interacts with TMED10.</text>
</comment>
<keyword evidence="11 16" id="KW-0472">Membrane</keyword>
<evidence type="ECO:0000256" key="16">
    <source>
        <dbReference type="SAM" id="Phobius"/>
    </source>
</evidence>
<dbReference type="InterPro" id="IPR004843">
    <property type="entry name" value="Calcineurin-like_PHP"/>
</dbReference>
<keyword evidence="9" id="KW-0931">ER-Golgi transport</keyword>
<evidence type="ECO:0000256" key="4">
    <source>
        <dbReference type="ARBA" id="ARBA00017804"/>
    </source>
</evidence>
<keyword evidence="19" id="KW-1185">Reference proteome</keyword>
<evidence type="ECO:0000256" key="1">
    <source>
        <dbReference type="ARBA" id="ARBA00001936"/>
    </source>
</evidence>
<gene>
    <name evidence="18" type="ORF">mPipKuh1_011711</name>
</gene>
<keyword evidence="5" id="KW-0337">GPI-anchor biosynthesis</keyword>
<keyword evidence="12" id="KW-0464">Manganese</keyword>
<evidence type="ECO:0000256" key="2">
    <source>
        <dbReference type="ARBA" id="ARBA00004457"/>
    </source>
</evidence>
<dbReference type="PANTHER" id="PTHR13315">
    <property type="entry name" value="METALLO PHOSPHOESTERASE RELATED"/>
    <property type="match status" value="1"/>
</dbReference>
<comment type="cofactor">
    <cofactor evidence="1">
        <name>Mn(2+)</name>
        <dbReference type="ChEBI" id="CHEBI:29035"/>
    </cofactor>
</comment>
<accession>A0A7J7Y9K0</accession>
<evidence type="ECO:0000313" key="19">
    <source>
        <dbReference type="Proteomes" id="UP000558488"/>
    </source>
</evidence>
<feature type="transmembrane region" description="Helical" evidence="16">
    <location>
        <begin position="295"/>
        <end position="324"/>
    </location>
</feature>
<keyword evidence="7" id="KW-0479">Metal-binding</keyword>